<dbReference type="InterPro" id="IPR021150">
    <property type="entry name" value="Ubiq_cyt_c_chap"/>
</dbReference>
<keyword evidence="4" id="KW-1185">Reference proteome</keyword>
<gene>
    <name evidence="3" type="ORF">Rsub_08753</name>
</gene>
<dbReference type="Proteomes" id="UP000247498">
    <property type="component" value="Unassembled WGS sequence"/>
</dbReference>
<feature type="domain" description="Ubiquinol-cytochrome c chaperone" evidence="2">
    <location>
        <begin position="119"/>
        <end position="255"/>
    </location>
</feature>
<dbReference type="STRING" id="307507.A0A2V0P8M2"/>
<name>A0A2V0P8M2_9CHLO</name>
<evidence type="ECO:0000256" key="1">
    <source>
        <dbReference type="ARBA" id="ARBA00006407"/>
    </source>
</evidence>
<dbReference type="AlphaFoldDB" id="A0A2V0P8M2"/>
<comment type="similarity">
    <text evidence="1">Belongs to the CBP3 family.</text>
</comment>
<evidence type="ECO:0000313" key="4">
    <source>
        <dbReference type="Proteomes" id="UP000247498"/>
    </source>
</evidence>
<sequence>MSCSQQGRALVPRLLLQLQQGHACGAHKLWPGQLAALSTQGAARFKDSFLSPPASLEFDRGRVRYPPQLEGNPLGRGLLRLIGAYGQKQQLANGAAILYNAITEQAEDKRLHEAFGLDPDAFMSTHHLLSVHVWLVVNRLKAEDRAKAAPFQQALYSDHFYKDTERRVYREVTVHVGKWLKKLEQHTYSYWVAYDQAVAGDRGWSGLADALVKNVYGGDLTMRPSAALLSKYLNRELACLELTPVDALYRGHIKFSTDIKVTG</sequence>
<dbReference type="GO" id="GO:0034551">
    <property type="term" value="P:mitochondrial respiratory chain complex III assembly"/>
    <property type="evidence" value="ECO:0007669"/>
    <property type="project" value="TreeGrafter"/>
</dbReference>
<dbReference type="Pfam" id="PF03981">
    <property type="entry name" value="Ubiq_cyt_C_chap"/>
    <property type="match status" value="1"/>
</dbReference>
<proteinExistence type="inferred from homology"/>
<reference evidence="3 4" key="1">
    <citation type="journal article" date="2018" name="Sci. Rep.">
        <title>Raphidocelis subcapitata (=Pseudokirchneriella subcapitata) provides an insight into genome evolution and environmental adaptations in the Sphaeropleales.</title>
        <authorList>
            <person name="Suzuki S."/>
            <person name="Yamaguchi H."/>
            <person name="Nakajima N."/>
            <person name="Kawachi M."/>
        </authorList>
    </citation>
    <scope>NUCLEOTIDE SEQUENCE [LARGE SCALE GENOMIC DNA]</scope>
    <source>
        <strain evidence="3 4">NIES-35</strain>
    </source>
</reference>
<evidence type="ECO:0000259" key="2">
    <source>
        <dbReference type="Pfam" id="PF03981"/>
    </source>
</evidence>
<comment type="caution">
    <text evidence="3">The sequence shown here is derived from an EMBL/GenBank/DDBJ whole genome shotgun (WGS) entry which is preliminary data.</text>
</comment>
<dbReference type="GO" id="GO:0005739">
    <property type="term" value="C:mitochondrion"/>
    <property type="evidence" value="ECO:0007669"/>
    <property type="project" value="TreeGrafter"/>
</dbReference>
<dbReference type="EMBL" id="BDRX01000076">
    <property type="protein sequence ID" value="GBF96208.1"/>
    <property type="molecule type" value="Genomic_DNA"/>
</dbReference>
<dbReference type="OrthoDB" id="10253878at2759"/>
<evidence type="ECO:0000313" key="3">
    <source>
        <dbReference type="EMBL" id="GBF96208.1"/>
    </source>
</evidence>
<dbReference type="PANTHER" id="PTHR12184">
    <property type="entry name" value="UBIQUINOL-CYTOCHROME C REDUCTASE COMPLEX ASSEMBLY FACTOR 1 FAMILY MEMBER"/>
    <property type="match status" value="1"/>
</dbReference>
<dbReference type="FunCoup" id="A0A2V0P8M2">
    <property type="interactions" value="796"/>
</dbReference>
<protein>
    <recommendedName>
        <fullName evidence="2">Ubiquinol-cytochrome c chaperone domain-containing protein</fullName>
    </recommendedName>
</protein>
<dbReference type="PANTHER" id="PTHR12184:SF1">
    <property type="entry name" value="UBIQUINOL-CYTOCHROME-C REDUCTASE COMPLEX ASSEMBLY FACTOR 1"/>
    <property type="match status" value="1"/>
</dbReference>
<accession>A0A2V0P8M2</accession>
<dbReference type="InterPro" id="IPR007129">
    <property type="entry name" value="Ubiqinol_cyt_c_chaperone_CPB3"/>
</dbReference>
<organism evidence="3 4">
    <name type="scientific">Raphidocelis subcapitata</name>
    <dbReference type="NCBI Taxonomy" id="307507"/>
    <lineage>
        <taxon>Eukaryota</taxon>
        <taxon>Viridiplantae</taxon>
        <taxon>Chlorophyta</taxon>
        <taxon>core chlorophytes</taxon>
        <taxon>Chlorophyceae</taxon>
        <taxon>CS clade</taxon>
        <taxon>Sphaeropleales</taxon>
        <taxon>Selenastraceae</taxon>
        <taxon>Raphidocelis</taxon>
    </lineage>
</organism>
<dbReference type="InParanoid" id="A0A2V0P8M2"/>